<dbReference type="Proteomes" id="UP000035337">
    <property type="component" value="Chromosome"/>
</dbReference>
<dbReference type="RefSeq" id="WP_052569698.1">
    <property type="nucleotide sequence ID" value="NZ_CP009498.1"/>
</dbReference>
<accession>A0A0G3WI45</accession>
<dbReference type="EMBL" id="CP009498">
    <property type="protein sequence ID" value="AKL97537.1"/>
    <property type="molecule type" value="Genomic_DNA"/>
</dbReference>
<dbReference type="AlphaFoldDB" id="A0A0G3WI45"/>
<evidence type="ECO:0000256" key="1">
    <source>
        <dbReference type="SAM" id="SignalP"/>
    </source>
</evidence>
<gene>
    <name evidence="2" type="ORF">Epro_0158</name>
</gene>
<organism evidence="2 3">
    <name type="scientific">Endomicrobium proavitum</name>
    <dbReference type="NCBI Taxonomy" id="1408281"/>
    <lineage>
        <taxon>Bacteria</taxon>
        <taxon>Pseudomonadati</taxon>
        <taxon>Elusimicrobiota</taxon>
        <taxon>Endomicrobiia</taxon>
        <taxon>Endomicrobiales</taxon>
        <taxon>Endomicrobiaceae</taxon>
        <taxon>Endomicrobium</taxon>
    </lineage>
</organism>
<dbReference type="STRING" id="1408281.Epro_0158"/>
<feature type="signal peptide" evidence="1">
    <location>
        <begin position="1"/>
        <end position="20"/>
    </location>
</feature>
<evidence type="ECO:0000313" key="3">
    <source>
        <dbReference type="Proteomes" id="UP000035337"/>
    </source>
</evidence>
<evidence type="ECO:0008006" key="4">
    <source>
        <dbReference type="Google" id="ProtNLM"/>
    </source>
</evidence>
<evidence type="ECO:0000313" key="2">
    <source>
        <dbReference type="EMBL" id="AKL97537.1"/>
    </source>
</evidence>
<dbReference type="KEGG" id="epo:Epro_0158"/>
<keyword evidence="1" id="KW-0732">Signal</keyword>
<reference evidence="2 3" key="1">
    <citation type="submission" date="2014-09" db="EMBL/GenBank/DDBJ databases">
        <title>Complete genome sequence of Endomicrobium proavitum.</title>
        <authorList>
            <person name="Zheng H."/>
        </authorList>
    </citation>
    <scope>NUCLEOTIDE SEQUENCE [LARGE SCALE GENOMIC DNA]</scope>
    <source>
        <strain evidence="2 3">Rsa215</strain>
    </source>
</reference>
<name>A0A0G3WI45_9BACT</name>
<sequence>MKKIIISFVCLFVFAVSAFAHPYEMVNFFMNKAVTGDAQAKSLLSEFAKDVGQAISGGAYGVGGNLDTFGFTLSIKMSYQQLLTNDLIATRLGDSAINYPIIQGEFLLSENLTGIGRISYSNDSYVIGAGARYLAYEGYDYIPTISVQSVFNYMIANVPVQDARAYVPNQGRVEFHSWNLKTAPTFYFQDVPYVQPYFFVSFDVTELNLLSSDRSGLSTYAYGVGYGLGAQAKIEPLNLSFTLSVYESRLNYNFGVFVGF</sequence>
<keyword evidence="3" id="KW-1185">Reference proteome</keyword>
<protein>
    <recommendedName>
        <fullName evidence="4">Outer membrane protein beta-barrel domain-containing protein</fullName>
    </recommendedName>
</protein>
<feature type="chain" id="PRO_5005185938" description="Outer membrane protein beta-barrel domain-containing protein" evidence="1">
    <location>
        <begin position="21"/>
        <end position="260"/>
    </location>
</feature>
<proteinExistence type="predicted"/>